<keyword evidence="9" id="KW-1185">Reference proteome</keyword>
<dbReference type="Proteomes" id="UP001212097">
    <property type="component" value="Chromosome"/>
</dbReference>
<evidence type="ECO:0000313" key="9">
    <source>
        <dbReference type="Proteomes" id="UP001212097"/>
    </source>
</evidence>
<keyword evidence="3 6" id="KW-0812">Transmembrane</keyword>
<reference evidence="8 9" key="1">
    <citation type="submission" date="2023-01" db="EMBL/GenBank/DDBJ databases">
        <authorList>
            <person name="Lee S.H."/>
            <person name="Jung H.S."/>
            <person name="Yun J.U."/>
        </authorList>
    </citation>
    <scope>NUCLEOTIDE SEQUENCE [LARGE SCALE GENOMIC DNA]</scope>
    <source>
        <strain evidence="8 9">CBA3108</strain>
    </source>
</reference>
<feature type="transmembrane region" description="Helical" evidence="6">
    <location>
        <begin position="331"/>
        <end position="354"/>
    </location>
</feature>
<feature type="transmembrane region" description="Helical" evidence="6">
    <location>
        <begin position="17"/>
        <end position="40"/>
    </location>
</feature>
<comment type="subcellular location">
    <subcellularLocation>
        <location evidence="1">Cell membrane</location>
        <topology evidence="1">Multi-pass membrane protein</topology>
    </subcellularLocation>
</comment>
<proteinExistence type="predicted"/>
<dbReference type="InterPro" id="IPR003838">
    <property type="entry name" value="ABC3_permease_C"/>
</dbReference>
<feature type="domain" description="ABC3 transporter permease C-terminal" evidence="7">
    <location>
        <begin position="339"/>
        <end position="452"/>
    </location>
</feature>
<evidence type="ECO:0000256" key="1">
    <source>
        <dbReference type="ARBA" id="ARBA00004651"/>
    </source>
</evidence>
<dbReference type="EMBL" id="CP115668">
    <property type="protein sequence ID" value="WCC80508.1"/>
    <property type="molecule type" value="Genomic_DNA"/>
</dbReference>
<dbReference type="RefSeq" id="WP_271418688.1">
    <property type="nucleotide sequence ID" value="NZ_CP115668.1"/>
</dbReference>
<keyword evidence="2" id="KW-1003">Cell membrane</keyword>
<feature type="transmembrane region" description="Helical" evidence="6">
    <location>
        <begin position="284"/>
        <end position="307"/>
    </location>
</feature>
<reference evidence="8 9" key="2">
    <citation type="submission" date="2023-06" db="EMBL/GenBank/DDBJ databases">
        <title>The Gram-positive Non-spore-bearing Anaerobic Bacilli of Human Feces.</title>
        <authorList>
            <person name="Eggerth A.H."/>
        </authorList>
    </citation>
    <scope>NUCLEOTIDE SEQUENCE [LARGE SCALE GENOMIC DNA]</scope>
    <source>
        <strain evidence="8 9">CBA3108</strain>
    </source>
</reference>
<gene>
    <name evidence="8" type="ORF">O6R08_03060</name>
</gene>
<dbReference type="PRINTS" id="PR00173">
    <property type="entry name" value="EDTRNSPORT"/>
</dbReference>
<name>A0ABY7R1M0_9ACTN</name>
<evidence type="ECO:0000259" key="7">
    <source>
        <dbReference type="Pfam" id="PF02687"/>
    </source>
</evidence>
<feature type="transmembrane region" description="Helical" evidence="6">
    <location>
        <begin position="422"/>
        <end position="443"/>
    </location>
</feature>
<keyword evidence="5 6" id="KW-0472">Membrane</keyword>
<keyword evidence="4 6" id="KW-1133">Transmembrane helix</keyword>
<evidence type="ECO:0000313" key="8">
    <source>
        <dbReference type="EMBL" id="WCC80508.1"/>
    </source>
</evidence>
<evidence type="ECO:0000256" key="2">
    <source>
        <dbReference type="ARBA" id="ARBA00022475"/>
    </source>
</evidence>
<sequence>MTLKIAINSVIKGVGSWLALIITSVVLMVVLTMSIGLIVAGASVQGEAQEAYTSMGGVALGFTVLTGLVSFRLVVSTCVGLQRQDVALWQIAGVLPRAALTIMITEIFLVTIVSALLGGLVSMALWPGYAHFVADSGLPPSDVLADPLPLVALIIAMATTSAVSLLAGIRSAKKVIKEDLVSASQSQTPPSTSVGAKIVTAVTAIVLVAGTVTLYLVIGNADRISDPKQLGDILSSYPGMGLLGCLVFAVISGPLVRALTAVLRAIPLGTSGFLSTREASARPALTRALVVPITLAAAAVGIMSSWIHELTWVTTTLAPGSGSVSAQPRQLFLLLGGPVIVACVCAAAIVFATATHRRRDNALLTVSGATTRDVIVKVVLEAAEYAVICLLCSYTIVMVNDVAMATALSAGPVGSVPVLTPGWSSAAVVAFGVILTVTMLLIITAAGMRKEPVGVILGAHS</sequence>
<feature type="transmembrane region" description="Helical" evidence="6">
    <location>
        <begin position="149"/>
        <end position="169"/>
    </location>
</feature>
<accession>A0ABY7R1M0</accession>
<organism evidence="8 9">
    <name type="scientific">Cutibacterium equinum</name>
    <dbReference type="NCBI Taxonomy" id="3016342"/>
    <lineage>
        <taxon>Bacteria</taxon>
        <taxon>Bacillati</taxon>
        <taxon>Actinomycetota</taxon>
        <taxon>Actinomycetes</taxon>
        <taxon>Propionibacteriales</taxon>
        <taxon>Propionibacteriaceae</taxon>
        <taxon>Cutibacterium</taxon>
    </lineage>
</organism>
<feature type="transmembrane region" description="Helical" evidence="6">
    <location>
        <begin position="385"/>
        <end position="410"/>
    </location>
</feature>
<evidence type="ECO:0000256" key="6">
    <source>
        <dbReference type="SAM" id="Phobius"/>
    </source>
</evidence>
<evidence type="ECO:0000256" key="5">
    <source>
        <dbReference type="ARBA" id="ARBA00023136"/>
    </source>
</evidence>
<feature type="transmembrane region" description="Helical" evidence="6">
    <location>
        <begin position="52"/>
        <end position="75"/>
    </location>
</feature>
<protein>
    <submittedName>
        <fullName evidence="8">ABC transporter permease</fullName>
    </submittedName>
</protein>
<evidence type="ECO:0000256" key="4">
    <source>
        <dbReference type="ARBA" id="ARBA00022989"/>
    </source>
</evidence>
<dbReference type="Pfam" id="PF02687">
    <property type="entry name" value="FtsX"/>
    <property type="match status" value="1"/>
</dbReference>
<feature type="transmembrane region" description="Helical" evidence="6">
    <location>
        <begin position="107"/>
        <end position="129"/>
    </location>
</feature>
<evidence type="ECO:0000256" key="3">
    <source>
        <dbReference type="ARBA" id="ARBA00022692"/>
    </source>
</evidence>
<feature type="transmembrane region" description="Helical" evidence="6">
    <location>
        <begin position="198"/>
        <end position="218"/>
    </location>
</feature>
<feature type="transmembrane region" description="Helical" evidence="6">
    <location>
        <begin position="238"/>
        <end position="263"/>
    </location>
</feature>